<comment type="similarity">
    <text evidence="1">Belongs to the peptidase S49 family.</text>
</comment>
<keyword evidence="9" id="KW-1185">Reference proteome</keyword>
<evidence type="ECO:0000256" key="4">
    <source>
        <dbReference type="ARBA" id="ARBA00022825"/>
    </source>
</evidence>
<evidence type="ECO:0000313" key="8">
    <source>
        <dbReference type="EMBL" id="MDT0274387.1"/>
    </source>
</evidence>
<name>A0ABU2K2H9_9ACTN</name>
<dbReference type="EMBL" id="JAVREI010000001">
    <property type="protein sequence ID" value="MDT0274387.1"/>
    <property type="molecule type" value="Genomic_DNA"/>
</dbReference>
<dbReference type="RefSeq" id="WP_311343239.1">
    <property type="nucleotide sequence ID" value="NZ_JAVREI010000001.1"/>
</dbReference>
<dbReference type="InterPro" id="IPR029045">
    <property type="entry name" value="ClpP/crotonase-like_dom_sf"/>
</dbReference>
<evidence type="ECO:0000256" key="2">
    <source>
        <dbReference type="ARBA" id="ARBA00022670"/>
    </source>
</evidence>
<keyword evidence="6" id="KW-0812">Transmembrane</keyword>
<protein>
    <submittedName>
        <fullName evidence="8">S49 family peptidase</fullName>
        <ecNumber evidence="8">3.4.21.-</ecNumber>
    </submittedName>
</protein>
<dbReference type="Pfam" id="PF01343">
    <property type="entry name" value="Peptidase_S49"/>
    <property type="match status" value="1"/>
</dbReference>
<accession>A0ABU2K2H9</accession>
<keyword evidence="4" id="KW-0720">Serine protease</keyword>
<evidence type="ECO:0000313" key="9">
    <source>
        <dbReference type="Proteomes" id="UP001183222"/>
    </source>
</evidence>
<evidence type="ECO:0000259" key="7">
    <source>
        <dbReference type="Pfam" id="PF01343"/>
    </source>
</evidence>
<evidence type="ECO:0000256" key="1">
    <source>
        <dbReference type="ARBA" id="ARBA00008683"/>
    </source>
</evidence>
<dbReference type="GO" id="GO:0016787">
    <property type="term" value="F:hydrolase activity"/>
    <property type="evidence" value="ECO:0007669"/>
    <property type="project" value="UniProtKB-KW"/>
</dbReference>
<feature type="transmembrane region" description="Helical" evidence="6">
    <location>
        <begin position="42"/>
        <end position="75"/>
    </location>
</feature>
<dbReference type="Gene3D" id="3.90.226.10">
    <property type="entry name" value="2-enoyl-CoA Hydratase, Chain A, domain 1"/>
    <property type="match status" value="1"/>
</dbReference>
<dbReference type="InterPro" id="IPR002142">
    <property type="entry name" value="Peptidase_S49"/>
</dbReference>
<keyword evidence="6" id="KW-0472">Membrane</keyword>
<proteinExistence type="inferred from homology"/>
<keyword evidence="6" id="KW-1133">Transmembrane helix</keyword>
<feature type="domain" description="Peptidase S49" evidence="7">
    <location>
        <begin position="171"/>
        <end position="330"/>
    </location>
</feature>
<dbReference type="Proteomes" id="UP001183222">
    <property type="component" value="Unassembled WGS sequence"/>
</dbReference>
<dbReference type="PANTHER" id="PTHR42987">
    <property type="entry name" value="PEPTIDASE S49"/>
    <property type="match status" value="1"/>
</dbReference>
<dbReference type="EC" id="3.4.21.-" evidence="8"/>
<comment type="caution">
    <text evidence="8">The sequence shown here is derived from an EMBL/GenBank/DDBJ whole genome shotgun (WGS) entry which is preliminary data.</text>
</comment>
<gene>
    <name evidence="8" type="ORF">RM425_00580</name>
</gene>
<organism evidence="8 9">
    <name type="scientific">Blastococcus goldschmidtiae</name>
    <dbReference type="NCBI Taxonomy" id="3075546"/>
    <lineage>
        <taxon>Bacteria</taxon>
        <taxon>Bacillati</taxon>
        <taxon>Actinomycetota</taxon>
        <taxon>Actinomycetes</taxon>
        <taxon>Geodermatophilales</taxon>
        <taxon>Geodermatophilaceae</taxon>
        <taxon>Blastococcus</taxon>
    </lineage>
</organism>
<dbReference type="SUPFAM" id="SSF52096">
    <property type="entry name" value="ClpP/crotonase"/>
    <property type="match status" value="1"/>
</dbReference>
<dbReference type="PANTHER" id="PTHR42987:SF4">
    <property type="entry name" value="PROTEASE SOHB-RELATED"/>
    <property type="match status" value="1"/>
</dbReference>
<reference evidence="9" key="1">
    <citation type="submission" date="2023-07" db="EMBL/GenBank/DDBJ databases">
        <title>30 novel species of actinomycetes from the DSMZ collection.</title>
        <authorList>
            <person name="Nouioui I."/>
        </authorList>
    </citation>
    <scope>NUCLEOTIDE SEQUENCE [LARGE SCALE GENOMIC DNA]</scope>
    <source>
        <strain evidence="9">DSM 46792</strain>
    </source>
</reference>
<sequence>MSTEQPPPAAPVPPAAPPPPPPGWRPAPPPFVREPSPFRRGFGLGLGASLGAGLGLGVVGVGLVVVMVVALVGLVSGGGGDATSDPATELAWGESTAESRLLAVPVTGVILGGESDGAVFGGATYGYEVADTIDALDEDDADGLILEVNTPGGTIYGSRAIADAVQRYQERTGNQVMAHVQGMSASGGVYAMAGADQIVADHGSLVGSIGVIMGPFQRFRDVTGIPGSLLEPGVTTDGGITEEYLSRGRGKDLGNPYRDMTEEERAVLGAGLDREYAAFVAWVSEARGIPAQTIVDELGAFVFDSSTAVERGLVDRVMGRDEAYRYAAEMNGADPEDTRVDRISGPGLLESLLSARSPGGGTAAEALEPGLSTVCTGAPLVLAFHGELSVPCSGS</sequence>
<keyword evidence="3 8" id="KW-0378">Hydrolase</keyword>
<dbReference type="Gene3D" id="6.20.330.10">
    <property type="match status" value="1"/>
</dbReference>
<evidence type="ECO:0000256" key="6">
    <source>
        <dbReference type="SAM" id="Phobius"/>
    </source>
</evidence>
<evidence type="ECO:0000256" key="3">
    <source>
        <dbReference type="ARBA" id="ARBA00022801"/>
    </source>
</evidence>
<keyword evidence="2" id="KW-0645">Protease</keyword>
<dbReference type="CDD" id="cd07023">
    <property type="entry name" value="S49_Sppa_N_C"/>
    <property type="match status" value="1"/>
</dbReference>
<dbReference type="InterPro" id="IPR047272">
    <property type="entry name" value="S49_SppA_C"/>
</dbReference>
<feature type="region of interest" description="Disordered" evidence="5">
    <location>
        <begin position="1"/>
        <end position="32"/>
    </location>
</feature>
<evidence type="ECO:0000256" key="5">
    <source>
        <dbReference type="SAM" id="MobiDB-lite"/>
    </source>
</evidence>